<dbReference type="AlphaFoldDB" id="A0A2S9YID2"/>
<feature type="domain" description="Serine aminopeptidase S33" evidence="1">
    <location>
        <begin position="313"/>
        <end position="528"/>
    </location>
</feature>
<keyword evidence="2" id="KW-0378">Hydrolase</keyword>
<dbReference type="SUPFAM" id="SSF53474">
    <property type="entry name" value="alpha/beta-Hydrolases"/>
    <property type="match status" value="1"/>
</dbReference>
<dbReference type="InterPro" id="IPR022742">
    <property type="entry name" value="Hydrolase_4"/>
</dbReference>
<dbReference type="EMBL" id="PVNL01000101">
    <property type="protein sequence ID" value="PRQ04875.1"/>
    <property type="molecule type" value="Genomic_DNA"/>
</dbReference>
<dbReference type="InterPro" id="IPR053145">
    <property type="entry name" value="AB_hydrolase_Est10"/>
</dbReference>
<organism evidence="2 3">
    <name type="scientific">Enhygromyxa salina</name>
    <dbReference type="NCBI Taxonomy" id="215803"/>
    <lineage>
        <taxon>Bacteria</taxon>
        <taxon>Pseudomonadati</taxon>
        <taxon>Myxococcota</taxon>
        <taxon>Polyangia</taxon>
        <taxon>Nannocystales</taxon>
        <taxon>Nannocystaceae</taxon>
        <taxon>Enhygromyxa</taxon>
    </lineage>
</organism>
<dbReference type="Proteomes" id="UP000238823">
    <property type="component" value="Unassembled WGS sequence"/>
</dbReference>
<dbReference type="GO" id="GO:0052689">
    <property type="term" value="F:carboxylic ester hydrolase activity"/>
    <property type="evidence" value="ECO:0007669"/>
    <property type="project" value="TreeGrafter"/>
</dbReference>
<dbReference type="PANTHER" id="PTHR43265:SF1">
    <property type="entry name" value="ESTERASE ESTD"/>
    <property type="match status" value="1"/>
</dbReference>
<evidence type="ECO:0000259" key="1">
    <source>
        <dbReference type="Pfam" id="PF12146"/>
    </source>
</evidence>
<comment type="caution">
    <text evidence="2">The sequence shown here is derived from an EMBL/GenBank/DDBJ whole genome shotgun (WGS) entry which is preliminary data.</text>
</comment>
<sequence length="565" mass="60564">MSLVCGSACVRNDSEPPEPAPAPALQHTPPVTVARLCEQPLRAWAVLGDGGTILARTRGACLGRIEHPDDGALWHFVAQFQPLQQLRPSWELHTWLDERGQPRHAEFRTAELVTRFAWIDGKLVVRRLGDQLVINDAARVWVTPGHGVYLREMMLRLGVGVGERGMHQRGFVPEHEMITALELSFERLDDDRAQARAGSSVLALDGAAAGLAGLHITAVVAGDAPIYRPISDDALAPLLPGSPRPSYRAPEGLGLIPVEIPGAQGEPTLAGELVLAAGSAQENRPAVLFVGGAGPQDRHGIVPRSPIDLGSHELQDLLAAAGFALLRVDDRGVGRSGIGDDPNPGFAALVDDGRRALAALAAQHQVDPERIIIIGHGEGALVASILAAEGTRARGRKRKVAGLVLLAGPGRNLRELVYDEIRASLAGRREGEVRVAVDRAQRVHDAALAGEDLPASSEGARAWMVEAFAEDPLARLAKVRAPILALQGGKDFQVSPERDFAVIREWVEQRGAKGSATELFEELDHLFKRELGVSTPGHYADLRRRVDGAMIERVVSWSLARVGGS</sequence>
<accession>A0A2S9YID2</accession>
<proteinExistence type="predicted"/>
<name>A0A2S9YID2_9BACT</name>
<dbReference type="InterPro" id="IPR029058">
    <property type="entry name" value="AB_hydrolase_fold"/>
</dbReference>
<reference evidence="2 3" key="1">
    <citation type="submission" date="2018-03" db="EMBL/GenBank/DDBJ databases">
        <title>Draft Genome Sequences of the Obligatory Marine Myxobacteria Enhygromyxa salina SWB007.</title>
        <authorList>
            <person name="Poehlein A."/>
            <person name="Moghaddam J.A."/>
            <person name="Harms H."/>
            <person name="Alanjari M."/>
            <person name="Koenig G.M."/>
            <person name="Daniel R."/>
            <person name="Schaeberle T.F."/>
        </authorList>
    </citation>
    <scope>NUCLEOTIDE SEQUENCE [LARGE SCALE GENOMIC DNA]</scope>
    <source>
        <strain evidence="2 3">SWB007</strain>
    </source>
</reference>
<gene>
    <name evidence="2" type="ORF">ENSA7_50480</name>
</gene>
<evidence type="ECO:0000313" key="2">
    <source>
        <dbReference type="EMBL" id="PRQ04875.1"/>
    </source>
</evidence>
<dbReference type="PANTHER" id="PTHR43265">
    <property type="entry name" value="ESTERASE ESTD"/>
    <property type="match status" value="1"/>
</dbReference>
<dbReference type="Pfam" id="PF12146">
    <property type="entry name" value="Hydrolase_4"/>
    <property type="match status" value="1"/>
</dbReference>
<dbReference type="Gene3D" id="3.40.50.1820">
    <property type="entry name" value="alpha/beta hydrolase"/>
    <property type="match status" value="1"/>
</dbReference>
<protein>
    <submittedName>
        <fullName evidence="2">Alpha/beta hydrolase family protein</fullName>
    </submittedName>
</protein>
<evidence type="ECO:0000313" key="3">
    <source>
        <dbReference type="Proteomes" id="UP000238823"/>
    </source>
</evidence>